<evidence type="ECO:0000313" key="1">
    <source>
        <dbReference type="EMBL" id="KAJ8894194.1"/>
    </source>
</evidence>
<protein>
    <submittedName>
        <fullName evidence="1">Uncharacterized protein</fullName>
    </submittedName>
</protein>
<keyword evidence="2" id="KW-1185">Reference proteome</keyword>
<accession>A0ABQ9IBZ4</accession>
<dbReference type="EMBL" id="JARBHB010000002">
    <property type="protein sequence ID" value="KAJ8894194.1"/>
    <property type="molecule type" value="Genomic_DNA"/>
</dbReference>
<proteinExistence type="predicted"/>
<reference evidence="1 2" key="1">
    <citation type="submission" date="2023-02" db="EMBL/GenBank/DDBJ databases">
        <title>LHISI_Scaffold_Assembly.</title>
        <authorList>
            <person name="Stuart O.P."/>
            <person name="Cleave R."/>
            <person name="Magrath M.J.L."/>
            <person name="Mikheyev A.S."/>
        </authorList>
    </citation>
    <scope>NUCLEOTIDE SEQUENCE [LARGE SCALE GENOMIC DNA]</scope>
    <source>
        <strain evidence="1">Daus_M_001</strain>
        <tissue evidence="1">Leg muscle</tissue>
    </source>
</reference>
<evidence type="ECO:0000313" key="2">
    <source>
        <dbReference type="Proteomes" id="UP001159363"/>
    </source>
</evidence>
<organism evidence="1 2">
    <name type="scientific">Dryococelus australis</name>
    <dbReference type="NCBI Taxonomy" id="614101"/>
    <lineage>
        <taxon>Eukaryota</taxon>
        <taxon>Metazoa</taxon>
        <taxon>Ecdysozoa</taxon>
        <taxon>Arthropoda</taxon>
        <taxon>Hexapoda</taxon>
        <taxon>Insecta</taxon>
        <taxon>Pterygota</taxon>
        <taxon>Neoptera</taxon>
        <taxon>Polyneoptera</taxon>
        <taxon>Phasmatodea</taxon>
        <taxon>Verophasmatodea</taxon>
        <taxon>Anareolatae</taxon>
        <taxon>Phasmatidae</taxon>
        <taxon>Eurycanthinae</taxon>
        <taxon>Dryococelus</taxon>
    </lineage>
</organism>
<dbReference type="Proteomes" id="UP001159363">
    <property type="component" value="Chromosome 2"/>
</dbReference>
<sequence>MKQYCRISIKSLKLKSNSSTTNFKPDLHFQKEIDVLKLQTLTLEKQLETRKENELKLQKQNDVLKSQLLALKFTHKQCTVSVSQKLRKILGNIFTPFFKKKKFNKSKRQVWWEDGGIASAITLGSLSRKGFSYLRKKVGIPLPGLSSTTEMDERCEMRSRSPRRNLDCSACKVTNNDSF</sequence>
<name>A0ABQ9IBZ4_9NEOP</name>
<comment type="caution">
    <text evidence="1">The sequence shown here is derived from an EMBL/GenBank/DDBJ whole genome shotgun (WGS) entry which is preliminary data.</text>
</comment>
<gene>
    <name evidence="1" type="ORF">PR048_006804</name>
</gene>